<dbReference type="PANTHER" id="PTHR40841:SF2">
    <property type="entry name" value="SIDEROPHORE-DEGRADING ESTERASE (EUROFUNG)"/>
    <property type="match status" value="1"/>
</dbReference>
<protein>
    <submittedName>
        <fullName evidence="4">Carboxypeptidase-like regulatory domain-containing protein</fullName>
    </submittedName>
</protein>
<dbReference type="PANTHER" id="PTHR40841">
    <property type="entry name" value="SIDEROPHORE TRIACETYLFUSARININE C ESTERASE"/>
    <property type="match status" value="1"/>
</dbReference>
<comment type="similarity">
    <text evidence="1">Belongs to the esterase D family.</text>
</comment>
<dbReference type="EMBL" id="JADKFW010000014">
    <property type="protein sequence ID" value="MBK9719024.1"/>
    <property type="molecule type" value="Genomic_DNA"/>
</dbReference>
<dbReference type="InterPro" id="IPR029058">
    <property type="entry name" value="AB_hydrolase_fold"/>
</dbReference>
<keyword evidence="4" id="KW-0645">Protease</keyword>
<accession>A0A9D7SBQ7</accession>
<dbReference type="GO" id="GO:0016788">
    <property type="term" value="F:hydrolase activity, acting on ester bonds"/>
    <property type="evidence" value="ECO:0007669"/>
    <property type="project" value="TreeGrafter"/>
</dbReference>
<dbReference type="Gene3D" id="2.60.120.970">
    <property type="match status" value="1"/>
</dbReference>
<dbReference type="GO" id="GO:0004180">
    <property type="term" value="F:carboxypeptidase activity"/>
    <property type="evidence" value="ECO:0007669"/>
    <property type="project" value="UniProtKB-KW"/>
</dbReference>
<reference evidence="4 5" key="1">
    <citation type="submission" date="2020-10" db="EMBL/GenBank/DDBJ databases">
        <title>Connecting structure to function with the recovery of over 1000 high-quality activated sludge metagenome-assembled genomes encoding full-length rRNA genes using long-read sequencing.</title>
        <authorList>
            <person name="Singleton C.M."/>
            <person name="Petriglieri F."/>
            <person name="Kristensen J.M."/>
            <person name="Kirkegaard R.H."/>
            <person name="Michaelsen T.Y."/>
            <person name="Andersen M.H."/>
            <person name="Karst S.M."/>
            <person name="Dueholm M.S."/>
            <person name="Nielsen P.H."/>
            <person name="Albertsen M."/>
        </authorList>
    </citation>
    <scope>NUCLEOTIDE SEQUENCE [LARGE SCALE GENOMIC DNA]</scope>
    <source>
        <strain evidence="4">Ribe_18-Q3-R11-54_BAT3C.373</strain>
    </source>
</reference>
<feature type="transmembrane region" description="Helical" evidence="3">
    <location>
        <begin position="88"/>
        <end position="107"/>
    </location>
</feature>
<evidence type="ECO:0000256" key="2">
    <source>
        <dbReference type="ARBA" id="ARBA00022801"/>
    </source>
</evidence>
<dbReference type="Gene3D" id="3.40.50.1820">
    <property type="entry name" value="alpha/beta hydrolase"/>
    <property type="match status" value="1"/>
</dbReference>
<dbReference type="Pfam" id="PF13715">
    <property type="entry name" value="CarbopepD_reg_2"/>
    <property type="match status" value="1"/>
</dbReference>
<keyword evidence="2" id="KW-0378">Hydrolase</keyword>
<proteinExistence type="inferred from homology"/>
<dbReference type="InterPro" id="IPR008969">
    <property type="entry name" value="CarboxyPept-like_regulatory"/>
</dbReference>
<keyword evidence="3" id="KW-0812">Transmembrane</keyword>
<name>A0A9D7SBQ7_9BACT</name>
<dbReference type="Pfam" id="PF00756">
    <property type="entry name" value="Esterase"/>
    <property type="match status" value="1"/>
</dbReference>
<keyword evidence="4" id="KW-0121">Carboxypeptidase</keyword>
<organism evidence="4 5">
    <name type="scientific">Candidatus Defluviibacterium haderslevense</name>
    <dbReference type="NCBI Taxonomy" id="2981993"/>
    <lineage>
        <taxon>Bacteria</taxon>
        <taxon>Pseudomonadati</taxon>
        <taxon>Bacteroidota</taxon>
        <taxon>Saprospiria</taxon>
        <taxon>Saprospirales</taxon>
        <taxon>Saprospiraceae</taxon>
        <taxon>Candidatus Defluviibacterium</taxon>
    </lineage>
</organism>
<evidence type="ECO:0000313" key="4">
    <source>
        <dbReference type="EMBL" id="MBK9719024.1"/>
    </source>
</evidence>
<dbReference type="InterPro" id="IPR052558">
    <property type="entry name" value="Siderophore_Hydrolase_D"/>
</dbReference>
<dbReference type="SUPFAM" id="SSF53474">
    <property type="entry name" value="alpha/beta-Hydrolases"/>
    <property type="match status" value="1"/>
</dbReference>
<dbReference type="InterPro" id="IPR000801">
    <property type="entry name" value="Esterase-like"/>
</dbReference>
<keyword evidence="3" id="KW-1133">Transmembrane helix</keyword>
<comment type="caution">
    <text evidence="4">The sequence shown here is derived from an EMBL/GenBank/DDBJ whole genome shotgun (WGS) entry which is preliminary data.</text>
</comment>
<dbReference type="Proteomes" id="UP000808349">
    <property type="component" value="Unassembled WGS sequence"/>
</dbReference>
<keyword evidence="3" id="KW-0472">Membrane</keyword>
<evidence type="ECO:0000313" key="5">
    <source>
        <dbReference type="Proteomes" id="UP000808349"/>
    </source>
</evidence>
<dbReference type="SUPFAM" id="SSF49464">
    <property type="entry name" value="Carboxypeptidase regulatory domain-like"/>
    <property type="match status" value="1"/>
</dbReference>
<evidence type="ECO:0000256" key="1">
    <source>
        <dbReference type="ARBA" id="ARBA00005622"/>
    </source>
</evidence>
<gene>
    <name evidence="4" type="ORF">IPO85_16215</name>
</gene>
<sequence>MIKMIIGATQKISVERISNEHLNNQVQISDLILHQKSSLISFSGISVSGYGRAVPSELLLSQIDSRLSLFIEYFIGSLRNTYIGNKIYLIKCMFAALLLFGITYSSMAQTILTGVVVDSDHQSILAFVNIGIKKKNIGTSSLDDGTFSIMIPKQNENDTLTLSMVGYSELNIPIQSIITTHQKTFQLKEKISSLNTVVVTASKLVERKFGIKKTGTITHFTDGSTHQNDIFEIAQLIKLDTILSKITSVNLHINQSRKDSGTFRINFYKYAGNRPSERIIETSIIQTKQIQEGWLKFDLTPYKVYLKGSFVVAIEFIPNKRTNHPIYYEVKLGGSAKSFVRTSSQGEWSVPPHHYRLFVTALVSDKKNKLREDELEDKESIPVATLFSKNVNDSFSIFVSLPKDYTKKKNQNFPVIYLLDANVYFDIIADAMMENSSKAILVGIGYKDFVLMDSLRNRDYTFPKASPKDSFPISGGAFNFLFFIKNELIPYIDKAYRTKTNNRTLIGHSLGAYFTLFVLMQEILNTDHTFKIMLRQVLHFIMAISF</sequence>
<dbReference type="AlphaFoldDB" id="A0A9D7SBQ7"/>
<evidence type="ECO:0000256" key="3">
    <source>
        <dbReference type="SAM" id="Phobius"/>
    </source>
</evidence>